<proteinExistence type="predicted"/>
<accession>A0A5E6ME78</accession>
<feature type="domain" description="SpoVT-AbrB" evidence="2">
    <location>
        <begin position="35"/>
        <end position="80"/>
    </location>
</feature>
<dbReference type="Proteomes" id="UP000381693">
    <property type="component" value="Unassembled WGS sequence"/>
</dbReference>
<evidence type="ECO:0000313" key="3">
    <source>
        <dbReference type="EMBL" id="VVM07782.1"/>
    </source>
</evidence>
<sequence>MAKNLQSKPDKGARKKTTAKVKTVSEGNGRPVGTTRLSIKGQVVIPEAICKSLDLKRGDQFFVLADKDTICLRVLRPPTSREWAQLQELANLLMKGLSQPAAAA</sequence>
<feature type="region of interest" description="Disordered" evidence="1">
    <location>
        <begin position="1"/>
        <end position="32"/>
    </location>
</feature>
<keyword evidence="4" id="KW-1185">Reference proteome</keyword>
<evidence type="ECO:0000256" key="1">
    <source>
        <dbReference type="SAM" id="MobiDB-lite"/>
    </source>
</evidence>
<reference evidence="3" key="1">
    <citation type="submission" date="2019-09" db="EMBL/GenBank/DDBJ databases">
        <authorList>
            <person name="Cremers G."/>
        </authorList>
    </citation>
    <scope>NUCLEOTIDE SEQUENCE [LARGE SCALE GENOMIC DNA]</scope>
    <source>
        <strain evidence="3">3B</strain>
    </source>
</reference>
<dbReference type="GO" id="GO:0003677">
    <property type="term" value="F:DNA binding"/>
    <property type="evidence" value="ECO:0007669"/>
    <property type="project" value="InterPro"/>
</dbReference>
<organism evidence="3 4">
    <name type="scientific">Methylacidimicrobium cyclopophantes</name>
    <dbReference type="NCBI Taxonomy" id="1041766"/>
    <lineage>
        <taxon>Bacteria</taxon>
        <taxon>Pseudomonadati</taxon>
        <taxon>Verrucomicrobiota</taxon>
        <taxon>Methylacidimicrobium</taxon>
    </lineage>
</organism>
<dbReference type="SMART" id="SM00966">
    <property type="entry name" value="SpoVT_AbrB"/>
    <property type="match status" value="1"/>
</dbReference>
<dbReference type="SUPFAM" id="SSF89447">
    <property type="entry name" value="AbrB/MazE/MraZ-like"/>
    <property type="match status" value="1"/>
</dbReference>
<dbReference type="NCBIfam" id="TIGR01439">
    <property type="entry name" value="lp_hng_hel_AbrB"/>
    <property type="match status" value="1"/>
</dbReference>
<evidence type="ECO:0000259" key="2">
    <source>
        <dbReference type="SMART" id="SM00966"/>
    </source>
</evidence>
<comment type="caution">
    <text evidence="3">The sequence shown here is derived from an EMBL/GenBank/DDBJ whole genome shotgun (WGS) entry which is preliminary data.</text>
</comment>
<dbReference type="AlphaFoldDB" id="A0A5E6ME78"/>
<dbReference type="EMBL" id="CABFUZ020000197">
    <property type="protein sequence ID" value="VVM07782.1"/>
    <property type="molecule type" value="Genomic_DNA"/>
</dbReference>
<evidence type="ECO:0000313" key="4">
    <source>
        <dbReference type="Proteomes" id="UP000381693"/>
    </source>
</evidence>
<dbReference type="Gene3D" id="2.10.260.10">
    <property type="match status" value="1"/>
</dbReference>
<gene>
    <name evidence="3" type="ORF">MAMC_01824</name>
</gene>
<name>A0A5E6ME78_9BACT</name>
<dbReference type="InterPro" id="IPR007159">
    <property type="entry name" value="SpoVT-AbrB_dom"/>
</dbReference>
<dbReference type="InterPro" id="IPR037914">
    <property type="entry name" value="SpoVT-AbrB_sf"/>
</dbReference>
<protein>
    <recommendedName>
        <fullName evidence="2">SpoVT-AbrB domain-containing protein</fullName>
    </recommendedName>
</protein>